<keyword evidence="3" id="KW-1185">Reference proteome</keyword>
<evidence type="ECO:0000313" key="3">
    <source>
        <dbReference type="Proteomes" id="UP001165378"/>
    </source>
</evidence>
<dbReference type="RefSeq" id="WP_235050732.1">
    <property type="nucleotide sequence ID" value="NZ_JAKFHA010000002.1"/>
</dbReference>
<feature type="transmembrane region" description="Helical" evidence="1">
    <location>
        <begin position="20"/>
        <end position="37"/>
    </location>
</feature>
<gene>
    <name evidence="2" type="ORF">LZ495_05240</name>
</gene>
<accession>A0AA41PW00</accession>
<keyword evidence="1" id="KW-0472">Membrane</keyword>
<evidence type="ECO:0000256" key="1">
    <source>
        <dbReference type="SAM" id="Phobius"/>
    </source>
</evidence>
<sequence length="106" mass="11926">MPETSENAYWEALMTPNTLALLLILGAIGGYALLCWISPFGPCRACDGTGNHTPWAERRALRNGTPIKRRPRIRKPCRRCKGTGARLRIGRRIHNAGRRLHHDGTR</sequence>
<dbReference type="EMBL" id="JAKFHA010000002">
    <property type="protein sequence ID" value="MCF2526627.1"/>
    <property type="molecule type" value="Genomic_DNA"/>
</dbReference>
<keyword evidence="1" id="KW-0812">Transmembrane</keyword>
<keyword evidence="1" id="KW-1133">Transmembrane helix</keyword>
<comment type="caution">
    <text evidence="2">The sequence shown here is derived from an EMBL/GenBank/DDBJ whole genome shotgun (WGS) entry which is preliminary data.</text>
</comment>
<organism evidence="2 3">
    <name type="scientific">Yinghuangia soli</name>
    <dbReference type="NCBI Taxonomy" id="2908204"/>
    <lineage>
        <taxon>Bacteria</taxon>
        <taxon>Bacillati</taxon>
        <taxon>Actinomycetota</taxon>
        <taxon>Actinomycetes</taxon>
        <taxon>Kitasatosporales</taxon>
        <taxon>Streptomycetaceae</taxon>
        <taxon>Yinghuangia</taxon>
    </lineage>
</organism>
<evidence type="ECO:0000313" key="2">
    <source>
        <dbReference type="EMBL" id="MCF2526627.1"/>
    </source>
</evidence>
<reference evidence="2" key="1">
    <citation type="submission" date="2022-01" db="EMBL/GenBank/DDBJ databases">
        <title>Genome-Based Taxonomic Classification of the Phylum Actinobacteria.</title>
        <authorList>
            <person name="Gao Y."/>
        </authorList>
    </citation>
    <scope>NUCLEOTIDE SEQUENCE</scope>
    <source>
        <strain evidence="2">KLBMP 8922</strain>
    </source>
</reference>
<proteinExistence type="predicted"/>
<dbReference type="Proteomes" id="UP001165378">
    <property type="component" value="Unassembled WGS sequence"/>
</dbReference>
<dbReference type="AlphaFoldDB" id="A0AA41PW00"/>
<protein>
    <submittedName>
        <fullName evidence="2">Uncharacterized protein</fullName>
    </submittedName>
</protein>
<name>A0AA41PW00_9ACTN</name>